<reference evidence="1" key="1">
    <citation type="submission" date="2018-02" db="EMBL/GenBank/DDBJ databases">
        <authorList>
            <person name="Cohen D.B."/>
            <person name="Kent A.D."/>
        </authorList>
    </citation>
    <scope>NUCLEOTIDE SEQUENCE</scope>
</reference>
<proteinExistence type="predicted"/>
<dbReference type="EMBL" id="OIVN01000524">
    <property type="protein sequence ID" value="SPC81574.1"/>
    <property type="molecule type" value="Genomic_DNA"/>
</dbReference>
<protein>
    <submittedName>
        <fullName evidence="1">Uncharacterized protein</fullName>
    </submittedName>
</protein>
<dbReference type="AlphaFoldDB" id="A0A2N9F456"/>
<gene>
    <name evidence="1" type="ORF">FSB_LOCUS9456</name>
</gene>
<organism evidence="1">
    <name type="scientific">Fagus sylvatica</name>
    <name type="common">Beechnut</name>
    <dbReference type="NCBI Taxonomy" id="28930"/>
    <lineage>
        <taxon>Eukaryota</taxon>
        <taxon>Viridiplantae</taxon>
        <taxon>Streptophyta</taxon>
        <taxon>Embryophyta</taxon>
        <taxon>Tracheophyta</taxon>
        <taxon>Spermatophyta</taxon>
        <taxon>Magnoliopsida</taxon>
        <taxon>eudicotyledons</taxon>
        <taxon>Gunneridae</taxon>
        <taxon>Pentapetalae</taxon>
        <taxon>rosids</taxon>
        <taxon>fabids</taxon>
        <taxon>Fagales</taxon>
        <taxon>Fagaceae</taxon>
        <taxon>Fagus</taxon>
    </lineage>
</organism>
<sequence length="36" mass="3906">MGQVRTSGGWKSKRESQGLWWPASLAGWLAGGEDES</sequence>
<accession>A0A2N9F456</accession>
<name>A0A2N9F456_FAGSY</name>
<evidence type="ECO:0000313" key="1">
    <source>
        <dbReference type="EMBL" id="SPC81574.1"/>
    </source>
</evidence>